<evidence type="ECO:0000313" key="1">
    <source>
        <dbReference type="EMBL" id="HAB7722635.1"/>
    </source>
</evidence>
<comment type="caution">
    <text evidence="1">The sequence shown here is derived from an EMBL/GenBank/DDBJ whole genome shotgun (WGS) entry which is preliminary data.</text>
</comment>
<protein>
    <submittedName>
        <fullName evidence="1">Uncharacterized protein</fullName>
    </submittedName>
</protein>
<dbReference type="Proteomes" id="UP000840569">
    <property type="component" value="Unassembled WGS sequence"/>
</dbReference>
<name>A0A6Y7UKW6_LISMN</name>
<sequence length="197" mass="22989">MIFLQNNIIPITVFIVSLVSFYFALANYLNQRPKLYLQQHNLQKTSIIIEPDRNSDSDPDNHHHIPYRVICEVVLTNNSSLPISIIEFNLNNDLIFNSYSQPGNKYEFSSKNIKNLPEHENITSEFENDVKTQGFPIGPYTLKPIIKLDPYSSVRGYLYFKFYDKGQVRVGENKLQVITSRKTFNFDIVVHEALYRH</sequence>
<dbReference type="RefSeq" id="WP_069003964.1">
    <property type="nucleotide sequence ID" value="NC_021823.1"/>
</dbReference>
<reference evidence="1" key="2">
    <citation type="submission" date="2020-01" db="EMBL/GenBank/DDBJ databases">
        <authorList>
            <consortium name="NCBI Pathogen Detection Project"/>
        </authorList>
    </citation>
    <scope>NUCLEOTIDE SEQUENCE</scope>
    <source>
        <strain evidence="1">CFIAFB20140010</strain>
    </source>
</reference>
<gene>
    <name evidence="1" type="ORF">GYP27_11660</name>
</gene>
<proteinExistence type="predicted"/>
<dbReference type="AlphaFoldDB" id="A0A6Y7UKW6"/>
<accession>A0A6Y7UKW6</accession>
<organism evidence="1">
    <name type="scientific">Listeria monocytogenes</name>
    <dbReference type="NCBI Taxonomy" id="1639"/>
    <lineage>
        <taxon>Bacteria</taxon>
        <taxon>Bacillati</taxon>
        <taxon>Bacillota</taxon>
        <taxon>Bacilli</taxon>
        <taxon>Bacillales</taxon>
        <taxon>Listeriaceae</taxon>
        <taxon>Listeria</taxon>
    </lineage>
</organism>
<reference evidence="1" key="1">
    <citation type="journal article" date="2018" name="Genome Biol.">
        <title>SKESA: strategic k-mer extension for scrupulous assemblies.</title>
        <authorList>
            <person name="Souvorov A."/>
            <person name="Agarwala R."/>
            <person name="Lipman D.J."/>
        </authorList>
    </citation>
    <scope>NUCLEOTIDE SEQUENCE [LARGE SCALE GENOMIC DNA]</scope>
    <source>
        <strain evidence="1">CFIAFB20140010</strain>
    </source>
</reference>
<dbReference type="EMBL" id="DAAHYZ010000008">
    <property type="protein sequence ID" value="HAB7722635.1"/>
    <property type="molecule type" value="Genomic_DNA"/>
</dbReference>